<dbReference type="InterPro" id="IPR039365">
    <property type="entry name" value="IS701-like"/>
</dbReference>
<dbReference type="Proteomes" id="UP000199365">
    <property type="component" value="Unassembled WGS sequence"/>
</dbReference>
<reference evidence="3" key="1">
    <citation type="submission" date="2016-10" db="EMBL/GenBank/DDBJ databases">
        <authorList>
            <person name="Varghese N."/>
            <person name="Submissions S."/>
        </authorList>
    </citation>
    <scope>NUCLEOTIDE SEQUENCE [LARGE SCALE GENOMIC DNA]</scope>
    <source>
        <strain evidence="3">DUS833</strain>
    </source>
</reference>
<feature type="domain" description="Transposase IS701-like DDE" evidence="1">
    <location>
        <begin position="25"/>
        <end position="215"/>
    </location>
</feature>
<dbReference type="STRING" id="157910.SAMN05445850_6222"/>
<name>A0A1H1K1T4_9BURK</name>
<proteinExistence type="predicted"/>
<evidence type="ECO:0000313" key="2">
    <source>
        <dbReference type="EMBL" id="SDR55907.1"/>
    </source>
</evidence>
<protein>
    <submittedName>
        <fullName evidence="2">SRSO17 transposase</fullName>
    </submittedName>
</protein>
<keyword evidence="3" id="KW-1185">Reference proteome</keyword>
<sequence length="396" mass="44415">MTRRIASPINMKTESVSLPLPLPKAVAHYRASGLVLWIIDDTGFPKKGRHSVGVARQYFRQLGKQDNCQVAVSLSIATQRGSLPIAWQLYVPAGIPDDLAFETKPQIALAQLREAMASGVAPGIVLADAGYGDETAFREGVTELGLLYAVGIRPGTSVWAPGTAPLPPKPWSGRGKPPTLLRRAPGYELIAVKELAMQLPVSAWQSVTWRDGSNAALSSRFAAVWVRPAHRDYWRRTVRDEEWLLIEWPDGEPEPLKYFLTTAPEEATLEQLVFVTKMRWRIERDYQDLKQEFGLGHYEGRGWRGFHHHATLSLAAYGFLMAQRLRMQSDGRDKKTSLNARCLPFPRITSPGAVQRAQRHVPDSITTLRILLGLRIMQRWLSSCMAIERANNYLTQ</sequence>
<dbReference type="Pfam" id="PF13546">
    <property type="entry name" value="DDE_5"/>
    <property type="match status" value="1"/>
</dbReference>
<dbReference type="InterPro" id="IPR038721">
    <property type="entry name" value="IS701-like_DDE_dom"/>
</dbReference>
<dbReference type="PANTHER" id="PTHR33627">
    <property type="entry name" value="TRANSPOSASE"/>
    <property type="match status" value="1"/>
</dbReference>
<evidence type="ECO:0000259" key="1">
    <source>
        <dbReference type="Pfam" id="PF13546"/>
    </source>
</evidence>
<dbReference type="EMBL" id="FNKX01000002">
    <property type="protein sequence ID" value="SDR55907.1"/>
    <property type="molecule type" value="Genomic_DNA"/>
</dbReference>
<organism evidence="2 3">
    <name type="scientific">Paraburkholderia tuberum</name>
    <dbReference type="NCBI Taxonomy" id="157910"/>
    <lineage>
        <taxon>Bacteria</taxon>
        <taxon>Pseudomonadati</taxon>
        <taxon>Pseudomonadota</taxon>
        <taxon>Betaproteobacteria</taxon>
        <taxon>Burkholderiales</taxon>
        <taxon>Burkholderiaceae</taxon>
        <taxon>Paraburkholderia</taxon>
    </lineage>
</organism>
<dbReference type="PANTHER" id="PTHR33627:SF1">
    <property type="entry name" value="TRANSPOSASE"/>
    <property type="match status" value="1"/>
</dbReference>
<evidence type="ECO:0000313" key="3">
    <source>
        <dbReference type="Proteomes" id="UP000199365"/>
    </source>
</evidence>
<gene>
    <name evidence="2" type="ORF">SAMN05445850_6222</name>
</gene>
<dbReference type="NCBIfam" id="NF033540">
    <property type="entry name" value="transpos_IS701"/>
    <property type="match status" value="1"/>
</dbReference>
<dbReference type="AlphaFoldDB" id="A0A1H1K1T4"/>
<dbReference type="SUPFAM" id="SSF53098">
    <property type="entry name" value="Ribonuclease H-like"/>
    <property type="match status" value="1"/>
</dbReference>
<dbReference type="InterPro" id="IPR012337">
    <property type="entry name" value="RNaseH-like_sf"/>
</dbReference>
<accession>A0A1H1K1T4</accession>